<dbReference type="KEGG" id="scy:SCATT_54800"/>
<protein>
    <submittedName>
        <fullName evidence="2">ToxA protein</fullName>
    </submittedName>
</protein>
<sequence>MSQQTSPAADQYAVIGDHYSDFKQTAPLALPEQHTVLTSLGDLRGLRVLDLACGHGHYTRLIKRAGAAEVVGVDLSPVMVDLARGAEAADPLGISYLVADAVDLPRLGGFDVVSAVWLLNYATTKDELTAMFRGIHRNLVPGGRFAALTVWPGFDANGPAWDAYGLRVVSETPDGDRGVLVTDLLAGDHTSTITTSRWSAEAVAECLRAAGFESSAWHGPRVPQEAVDRFGDAFWDDYRANPMPAVLTATRPAEPVGAAERGADVRDRAHQLSGRLAAGDWHPSALARRVAALLLTATAGHGALTAAAIRGALWEGGEPLAAGADGALARLLADSLPLVESGDPAGLPAAGAVHDLLRQLG</sequence>
<dbReference type="KEGG" id="sct:SCAT_5482"/>
<dbReference type="Gene3D" id="3.40.50.150">
    <property type="entry name" value="Vaccinia Virus protein VP39"/>
    <property type="match status" value="1"/>
</dbReference>
<dbReference type="PANTHER" id="PTHR43591">
    <property type="entry name" value="METHYLTRANSFERASE"/>
    <property type="match status" value="1"/>
</dbReference>
<dbReference type="RefSeq" id="WP_014146184.1">
    <property type="nucleotide sequence ID" value="NC_016111.1"/>
</dbReference>
<dbReference type="AlphaFoldDB" id="F8JQK4"/>
<dbReference type="STRING" id="1003195.SCATT_54800"/>
<name>F8JQK4_STREN</name>
<evidence type="ECO:0000259" key="1">
    <source>
        <dbReference type="Pfam" id="PF13649"/>
    </source>
</evidence>
<dbReference type="Proteomes" id="UP000007842">
    <property type="component" value="Chromosome"/>
</dbReference>
<accession>G8WY80</accession>
<dbReference type="OrthoDB" id="9791837at2"/>
<dbReference type="InterPro" id="IPR041698">
    <property type="entry name" value="Methyltransf_25"/>
</dbReference>
<organism evidence="2 3">
    <name type="scientific">Streptantibioticus cattleyicolor (strain ATCC 35852 / DSM 46488 / JCM 4925 / NBRC 14057 / NRRL 8057)</name>
    <name type="common">Streptomyces cattleya</name>
    <dbReference type="NCBI Taxonomy" id="1003195"/>
    <lineage>
        <taxon>Bacteria</taxon>
        <taxon>Bacillati</taxon>
        <taxon>Actinomycetota</taxon>
        <taxon>Actinomycetes</taxon>
        <taxon>Kitasatosporales</taxon>
        <taxon>Streptomycetaceae</taxon>
        <taxon>Streptantibioticus</taxon>
    </lineage>
</organism>
<dbReference type="HOGENOM" id="CLU_049749_3_2_11"/>
<evidence type="ECO:0000313" key="3">
    <source>
        <dbReference type="Proteomes" id="UP000007842"/>
    </source>
</evidence>
<feature type="domain" description="Methyltransferase" evidence="1">
    <location>
        <begin position="48"/>
        <end position="143"/>
    </location>
</feature>
<dbReference type="Pfam" id="PF13649">
    <property type="entry name" value="Methyltransf_25"/>
    <property type="match status" value="1"/>
</dbReference>
<accession>F8JQK4</accession>
<dbReference type="GO" id="GO:0008168">
    <property type="term" value="F:methyltransferase activity"/>
    <property type="evidence" value="ECO:0007669"/>
    <property type="project" value="UniProtKB-ARBA"/>
</dbReference>
<dbReference type="EMBL" id="CP003219">
    <property type="protein sequence ID" value="AEW97851.1"/>
    <property type="molecule type" value="Genomic_DNA"/>
</dbReference>
<dbReference type="InterPro" id="IPR029063">
    <property type="entry name" value="SAM-dependent_MTases_sf"/>
</dbReference>
<gene>
    <name evidence="2" type="ordered locus">SCATT_54800</name>
</gene>
<dbReference type="CDD" id="cd02440">
    <property type="entry name" value="AdoMet_MTases"/>
    <property type="match status" value="1"/>
</dbReference>
<dbReference type="PATRIC" id="fig|1003195.11.peg.6901"/>
<reference evidence="3" key="1">
    <citation type="submission" date="2011-12" db="EMBL/GenBank/DDBJ databases">
        <title>Complete genome sequence of Streptomyces cattleya strain DSM 46488.</title>
        <authorList>
            <person name="Ou H.-Y."/>
            <person name="Li P."/>
            <person name="Zhao C."/>
            <person name="O'Hagan D."/>
            <person name="Deng Z."/>
        </authorList>
    </citation>
    <scope>NUCLEOTIDE SEQUENCE [LARGE SCALE GENOMIC DNA]</scope>
    <source>
        <strain evidence="3">ATCC 35852 / DSM 46488 / JCM 4925 / NBRC 14057 / NRRL 8057</strain>
    </source>
</reference>
<keyword evidence="3" id="KW-1185">Reference proteome</keyword>
<dbReference type="SUPFAM" id="SSF53335">
    <property type="entry name" value="S-adenosyl-L-methionine-dependent methyltransferases"/>
    <property type="match status" value="1"/>
</dbReference>
<dbReference type="eggNOG" id="COG2227">
    <property type="taxonomic scope" value="Bacteria"/>
</dbReference>
<proteinExistence type="predicted"/>
<evidence type="ECO:0000313" key="2">
    <source>
        <dbReference type="EMBL" id="AEW97851.1"/>
    </source>
</evidence>